<dbReference type="Proteomes" id="UP000216052">
    <property type="component" value="Chromosome"/>
</dbReference>
<protein>
    <submittedName>
        <fullName evidence="1">Uncharacterized protein</fullName>
    </submittedName>
</protein>
<gene>
    <name evidence="1" type="ORF">SPACI_042740</name>
</gene>
<keyword evidence="2" id="KW-1185">Reference proteome</keyword>
<evidence type="ECO:0000313" key="1">
    <source>
        <dbReference type="EMBL" id="XFO74165.1"/>
    </source>
</evidence>
<name>A0ABZ3J7A6_SPOA4</name>
<accession>A0ABZ3J7A6</accession>
<organism evidence="1 2">
    <name type="scientific">Sporomusa acidovorans (strain ATCC 49682 / DSM 3132 / Mol)</name>
    <dbReference type="NCBI Taxonomy" id="1123286"/>
    <lineage>
        <taxon>Bacteria</taxon>
        <taxon>Bacillati</taxon>
        <taxon>Bacillota</taxon>
        <taxon>Negativicutes</taxon>
        <taxon>Selenomonadales</taxon>
        <taxon>Sporomusaceae</taxon>
        <taxon>Sporomusa</taxon>
    </lineage>
</organism>
<evidence type="ECO:0000313" key="2">
    <source>
        <dbReference type="Proteomes" id="UP000216052"/>
    </source>
</evidence>
<sequence length="67" mass="7785">MNDHGRINELIIQLENLGYLRYQIQDMVQEVIGTAKLENLSLEEEKDVIEALEEHVSFANKCRKAKL</sequence>
<proteinExistence type="predicted"/>
<reference evidence="1" key="1">
    <citation type="submission" date="2024-05" db="EMBL/GenBank/DDBJ databases">
        <title>Isolation and characterization of Sporomusa carbonis sp. nov., a carboxydotrophic hydrogenogen in the genus of Sporomusa isolated from a charcoal burning pile.</title>
        <authorList>
            <person name="Boeer T."/>
            <person name="Rosenbaum F."/>
            <person name="Eysell L."/>
            <person name="Mueller V."/>
            <person name="Daniel R."/>
            <person name="Poehlein A."/>
        </authorList>
    </citation>
    <scope>NUCLEOTIDE SEQUENCE [LARGE SCALE GENOMIC DNA]</scope>
    <source>
        <strain evidence="1">DSM 3132</strain>
    </source>
</reference>
<dbReference type="EMBL" id="CP155571">
    <property type="protein sequence ID" value="XFO74165.1"/>
    <property type="molecule type" value="Genomic_DNA"/>
</dbReference>